<feature type="chain" id="PRO_5002007170" evidence="6">
    <location>
        <begin position="17"/>
        <end position="437"/>
    </location>
</feature>
<dbReference type="GO" id="GO:0005741">
    <property type="term" value="C:mitochondrial outer membrane"/>
    <property type="evidence" value="ECO:0007669"/>
    <property type="project" value="TreeGrafter"/>
</dbReference>
<evidence type="ECO:0000256" key="4">
    <source>
        <dbReference type="ARBA" id="ARBA00023002"/>
    </source>
</evidence>
<evidence type="ECO:0000256" key="3">
    <source>
        <dbReference type="ARBA" id="ARBA00022827"/>
    </source>
</evidence>
<proteinExistence type="predicted"/>
<evidence type="ECO:0000256" key="2">
    <source>
        <dbReference type="ARBA" id="ARBA00022630"/>
    </source>
</evidence>
<dbReference type="eggNOG" id="KOG2614">
    <property type="taxonomic scope" value="Eukaryota"/>
</dbReference>
<protein>
    <submittedName>
        <fullName evidence="7">Kynurenine 3-monooxygenase</fullName>
    </submittedName>
</protein>
<dbReference type="Gene3D" id="3.50.50.60">
    <property type="entry name" value="FAD/NAD(P)-binding domain"/>
    <property type="match status" value="1"/>
</dbReference>
<evidence type="ECO:0000313" key="7">
    <source>
        <dbReference type="EMBL" id="KGQ03544.1"/>
    </source>
</evidence>
<gene>
    <name evidence="7" type="ORF">BBAD15_g11221</name>
</gene>
<comment type="cofactor">
    <cofactor evidence="1">
        <name>FAD</name>
        <dbReference type="ChEBI" id="CHEBI:57692"/>
    </cofactor>
</comment>
<accession>A0A0A2VRW9</accession>
<dbReference type="HOGENOM" id="CLU_626966_0_0_1"/>
<reference evidence="7 8" key="1">
    <citation type="submission" date="2012-10" db="EMBL/GenBank/DDBJ databases">
        <title>Genome sequencing and analysis of entomopathogenic fungi Beauveria bassiana D1-5.</title>
        <authorList>
            <person name="Li Q."/>
            <person name="Wang L."/>
            <person name="Zhang Z."/>
            <person name="Wang Q."/>
            <person name="Ren J."/>
            <person name="Wang M."/>
            <person name="Xu W."/>
            <person name="Wang J."/>
            <person name="Lu Y."/>
            <person name="Du Q."/>
            <person name="Sun Z."/>
        </authorList>
    </citation>
    <scope>NUCLEOTIDE SEQUENCE [LARGE SCALE GENOMIC DNA]</scope>
    <source>
        <strain evidence="7 8">D1-5</strain>
    </source>
</reference>
<comment type="caution">
    <text evidence="7">The sequence shown here is derived from an EMBL/GenBank/DDBJ whole genome shotgun (WGS) entry which is preliminary data.</text>
</comment>
<dbReference type="PANTHER" id="PTHR46028">
    <property type="entry name" value="KYNURENINE 3-MONOOXYGENASE"/>
    <property type="match status" value="1"/>
</dbReference>
<name>A0A0A2VRW9_BEABA</name>
<evidence type="ECO:0000313" key="8">
    <source>
        <dbReference type="Proteomes" id="UP000030106"/>
    </source>
</evidence>
<dbReference type="GO" id="GO:0004502">
    <property type="term" value="F:kynurenine 3-monooxygenase activity"/>
    <property type="evidence" value="ECO:0007669"/>
    <property type="project" value="TreeGrafter"/>
</dbReference>
<dbReference type="OrthoDB" id="4870079at2759"/>
<dbReference type="STRING" id="1245745.A0A0A2VRW9"/>
<dbReference type="PANTHER" id="PTHR46028:SF2">
    <property type="entry name" value="KYNURENINE 3-MONOOXYGENASE"/>
    <property type="match status" value="1"/>
</dbReference>
<dbReference type="EMBL" id="ANFO01001204">
    <property type="protein sequence ID" value="KGQ03544.1"/>
    <property type="molecule type" value="Genomic_DNA"/>
</dbReference>
<evidence type="ECO:0000256" key="5">
    <source>
        <dbReference type="SAM" id="MobiDB-lite"/>
    </source>
</evidence>
<keyword evidence="2" id="KW-0285">Flavoprotein</keyword>
<dbReference type="InterPro" id="IPR036188">
    <property type="entry name" value="FAD/NAD-bd_sf"/>
</dbReference>
<dbReference type="Proteomes" id="UP000030106">
    <property type="component" value="Unassembled WGS sequence"/>
</dbReference>
<keyword evidence="7" id="KW-0503">Monooxygenase</keyword>
<keyword evidence="4" id="KW-0560">Oxidoreductase</keyword>
<keyword evidence="6" id="KW-0732">Signal</keyword>
<evidence type="ECO:0000256" key="6">
    <source>
        <dbReference type="SAM" id="SignalP"/>
    </source>
</evidence>
<keyword evidence="3" id="KW-0274">FAD</keyword>
<dbReference type="GO" id="GO:0070189">
    <property type="term" value="P:kynurenine metabolic process"/>
    <property type="evidence" value="ECO:0007669"/>
    <property type="project" value="TreeGrafter"/>
</dbReference>
<dbReference type="AlphaFoldDB" id="A0A0A2VRW9"/>
<organism evidence="7 8">
    <name type="scientific">Beauveria bassiana D1-5</name>
    <dbReference type="NCBI Taxonomy" id="1245745"/>
    <lineage>
        <taxon>Eukaryota</taxon>
        <taxon>Fungi</taxon>
        <taxon>Dikarya</taxon>
        <taxon>Ascomycota</taxon>
        <taxon>Pezizomycotina</taxon>
        <taxon>Sordariomycetes</taxon>
        <taxon>Hypocreomycetidae</taxon>
        <taxon>Hypocreales</taxon>
        <taxon>Cordycipitaceae</taxon>
        <taxon>Beauveria</taxon>
    </lineage>
</organism>
<evidence type="ECO:0000256" key="1">
    <source>
        <dbReference type="ARBA" id="ARBA00001974"/>
    </source>
</evidence>
<sequence>MKATSLVITCGALALAQRTALWVPDCGDEVLMLGTNVADEFKSLNTLSVEDINTILAFNTYTVVYESTAPSGFRYDRGYLVKDPPPQQIVTTCTTPLSGIGGATRATPTGLSSTSTRAETGNATIAAVSRSSQVATATSCYTTGQPVSKSAVVMDQVFSFCGVHTNLATPTEVSSTVTYGGLQMLFQVNPATCDPEGGATRRDVMFIRPTGGMPTDSVQAFNRALWPCVHLWNLWEYCNDDHNNEGRGGSGILDCMEFSLRPLYLMLLALFIAQTHAATASSMSARRCMALVEDRDWLSPSIEVKFDIMLGADGAHPAVRYHMMKISRMDYQHEYLDVLWCELRMKPGKVRGDTAHAWKISPSHLHMWPAEDSMSSRHSQQGNDIWLPPAQQKTHRPSSLTGSGRFVYLHPLYASEPLCGIGSRRITNPATFRRKLS</sequence>
<feature type="signal peptide" evidence="6">
    <location>
        <begin position="1"/>
        <end position="16"/>
    </location>
</feature>
<feature type="region of interest" description="Disordered" evidence="5">
    <location>
        <begin position="374"/>
        <end position="399"/>
    </location>
</feature>